<dbReference type="Proteomes" id="UP000830768">
    <property type="component" value="Chromosome 8"/>
</dbReference>
<sequence>MGRRTAAFENRVPSKRRASPILAVSKKRRNFTADSNETIRHKEKSATGSLEGPAEPNPVTPPPIDVTTLAEIVKCLTIKVAIQGSRIERLEKEKAAATTLNDISECIDDMGRKIKGAKTQLDRHESHCENTFNELRSTDSRISRMFDRFKTSSMKGFKVVFGEIDALQRETTDSSSRHGSTPMHETIESDEAEGEMASEGYEASSESSNEG</sequence>
<evidence type="ECO:0000313" key="1">
    <source>
        <dbReference type="EMBL" id="UPK98519.1"/>
    </source>
</evidence>
<organism evidence="1 2">
    <name type="scientific">Fusarium solani subsp. cucurbitae</name>
    <name type="common">Neocosmosporum cucurbitae</name>
    <dbReference type="NCBI Taxonomy" id="2747967"/>
    <lineage>
        <taxon>Eukaryota</taxon>
        <taxon>Fungi</taxon>
        <taxon>Dikarya</taxon>
        <taxon>Ascomycota</taxon>
        <taxon>Pezizomycotina</taxon>
        <taxon>Sordariomycetes</taxon>
        <taxon>Hypocreomycetidae</taxon>
        <taxon>Hypocreales</taxon>
        <taxon>Nectriaceae</taxon>
        <taxon>Fusarium</taxon>
        <taxon>Fusarium solani species complex</taxon>
    </lineage>
</organism>
<protein>
    <submittedName>
        <fullName evidence="1">Uncharacterized protein</fullName>
    </submittedName>
</protein>
<reference evidence="1" key="1">
    <citation type="submission" date="2021-11" db="EMBL/GenBank/DDBJ databases">
        <title>Fusarium solani-melongenae Genome sequencing and assembly.</title>
        <authorList>
            <person name="Xie S."/>
            <person name="Huang L."/>
            <person name="Zhang X."/>
        </authorList>
    </citation>
    <scope>NUCLEOTIDE SEQUENCE</scope>
    <source>
        <strain evidence="1">CRI 24-3</strain>
    </source>
</reference>
<name>A0ACD3ZB74_FUSSC</name>
<evidence type="ECO:0000313" key="2">
    <source>
        <dbReference type="Proteomes" id="UP000830768"/>
    </source>
</evidence>
<gene>
    <name evidence="1" type="ORF">LCI18_009454</name>
</gene>
<keyword evidence="2" id="KW-1185">Reference proteome</keyword>
<proteinExistence type="predicted"/>
<dbReference type="EMBL" id="CP090036">
    <property type="protein sequence ID" value="UPK98519.1"/>
    <property type="molecule type" value="Genomic_DNA"/>
</dbReference>
<accession>A0ACD3ZB74</accession>